<protein>
    <recommendedName>
        <fullName evidence="3">DUF4440 domain-containing protein</fullName>
    </recommendedName>
</protein>
<organism evidence="1 2">
    <name type="scientific">Sphingomonas kaistensis</name>
    <dbReference type="NCBI Taxonomy" id="298708"/>
    <lineage>
        <taxon>Bacteria</taxon>
        <taxon>Pseudomonadati</taxon>
        <taxon>Pseudomonadota</taxon>
        <taxon>Alphaproteobacteria</taxon>
        <taxon>Sphingomonadales</taxon>
        <taxon>Sphingomonadaceae</taxon>
        <taxon>Sphingomonas</taxon>
    </lineage>
</organism>
<name>A0ABZ2FYY6_9SPHN</name>
<keyword evidence="2" id="KW-1185">Reference proteome</keyword>
<accession>A0ABZ2FYY6</accession>
<dbReference type="EMBL" id="CP145607">
    <property type="protein sequence ID" value="WWM69518.1"/>
    <property type="molecule type" value="Genomic_DNA"/>
</dbReference>
<dbReference type="RefSeq" id="WP_338501643.1">
    <property type="nucleotide sequence ID" value="NZ_CP145607.1"/>
</dbReference>
<reference evidence="1 2" key="1">
    <citation type="submission" date="2024-02" db="EMBL/GenBank/DDBJ databases">
        <title>Full genome sequence of Sphingomonas kaistensis.</title>
        <authorList>
            <person name="Poletto B.L."/>
            <person name="Silva G."/>
            <person name="Galante D."/>
            <person name="Campos K.R."/>
            <person name="Santos M.B.N."/>
            <person name="Sacchi C.T."/>
        </authorList>
    </citation>
    <scope>NUCLEOTIDE SEQUENCE [LARGE SCALE GENOMIC DNA]</scope>
    <source>
        <strain evidence="1 2">MA4R</strain>
    </source>
</reference>
<proteinExistence type="predicted"/>
<gene>
    <name evidence="1" type="ORF">V6R86_02105</name>
</gene>
<evidence type="ECO:0000313" key="1">
    <source>
        <dbReference type="EMBL" id="WWM69518.1"/>
    </source>
</evidence>
<dbReference type="Proteomes" id="UP001382935">
    <property type="component" value="Chromosome"/>
</dbReference>
<evidence type="ECO:0008006" key="3">
    <source>
        <dbReference type="Google" id="ProtNLM"/>
    </source>
</evidence>
<evidence type="ECO:0000313" key="2">
    <source>
        <dbReference type="Proteomes" id="UP001382935"/>
    </source>
</evidence>
<sequence>MILASLMLAAAAPTTAVEAERAFAADAKAQGQWTAFRTWADPTAVMWTPQAVWAHDFLKDRKDPATAVQWWPSHSWQSCDGRTAVNVGPWQLPNATGRFITLWMRQASGDWRWTADGQLAAAPRFAIPKRPVVRVAACGNAAARARQVAANYAQPLNRTAPPGDSGYARSADGTLLFNWTVTADGVRRTRVQLWNGRRFDTVHDRTTRP</sequence>